<evidence type="ECO:0008006" key="4">
    <source>
        <dbReference type="Google" id="ProtNLM"/>
    </source>
</evidence>
<sequence>MKTTTIFFILCLLLLSSCVITKINTSNKQDYSALKENKMYIIKTKSLGTIRRFKFINETNESITGIYQKRELQINKNEIGKINKFSIGKTAAIVMPPIVIVATLTFLNSSSNWEYKR</sequence>
<dbReference type="Proteomes" id="UP000596329">
    <property type="component" value="Chromosome"/>
</dbReference>
<reference evidence="2 3" key="1">
    <citation type="submission" date="2020-07" db="EMBL/GenBank/DDBJ databases">
        <title>Genomic characterization of Flavobacterium psychrophilum strains.</title>
        <authorList>
            <person name="Castillo D."/>
            <person name="Jorgensen J."/>
            <person name="Middelboe M."/>
        </authorList>
    </citation>
    <scope>NUCLEOTIDE SEQUENCE [LARGE SCALE GENOMIC DNA]</scope>
    <source>
        <strain evidence="2 3">FPS-R7</strain>
    </source>
</reference>
<evidence type="ECO:0000313" key="3">
    <source>
        <dbReference type="Proteomes" id="UP000596329"/>
    </source>
</evidence>
<accession>A0A7U2RAY1</accession>
<organism evidence="2 3">
    <name type="scientific">Flavobacterium psychrophilum</name>
    <dbReference type="NCBI Taxonomy" id="96345"/>
    <lineage>
        <taxon>Bacteria</taxon>
        <taxon>Pseudomonadati</taxon>
        <taxon>Bacteroidota</taxon>
        <taxon>Flavobacteriia</taxon>
        <taxon>Flavobacteriales</taxon>
        <taxon>Flavobacteriaceae</taxon>
        <taxon>Flavobacterium</taxon>
    </lineage>
</organism>
<evidence type="ECO:0000256" key="1">
    <source>
        <dbReference type="SAM" id="SignalP"/>
    </source>
</evidence>
<evidence type="ECO:0000313" key="2">
    <source>
        <dbReference type="EMBL" id="QRE04774.1"/>
    </source>
</evidence>
<dbReference type="PROSITE" id="PS51257">
    <property type="entry name" value="PROKAR_LIPOPROTEIN"/>
    <property type="match status" value="1"/>
</dbReference>
<proteinExistence type="predicted"/>
<name>A0A7U2RAY1_FLAPS</name>
<gene>
    <name evidence="2" type="ORF">H0H26_04055</name>
</gene>
<dbReference type="EMBL" id="CP059075">
    <property type="protein sequence ID" value="QRE04774.1"/>
    <property type="molecule type" value="Genomic_DNA"/>
</dbReference>
<dbReference type="RefSeq" id="WP_063742804.1">
    <property type="nucleotide sequence ID" value="NZ_CP059075.1"/>
</dbReference>
<protein>
    <recommendedName>
        <fullName evidence="4">Lipoprotein</fullName>
    </recommendedName>
</protein>
<feature type="signal peptide" evidence="1">
    <location>
        <begin position="1"/>
        <end position="21"/>
    </location>
</feature>
<keyword evidence="1" id="KW-0732">Signal</keyword>
<dbReference type="AlphaFoldDB" id="A0A7U2RAY1"/>
<feature type="chain" id="PRO_5030583216" description="Lipoprotein" evidence="1">
    <location>
        <begin position="22"/>
        <end position="117"/>
    </location>
</feature>